<feature type="region of interest" description="Disordered" evidence="1">
    <location>
        <begin position="269"/>
        <end position="325"/>
    </location>
</feature>
<evidence type="ECO:0008006" key="4">
    <source>
        <dbReference type="Google" id="ProtNLM"/>
    </source>
</evidence>
<sequence length="325" mass="36244">QRWVEIRLRQWSRVLNNLGPYEVVWTPYEDEDFGDMPEHFFESGIKWIGLLGSWVVSSISPELLSVLMTCTDWKAVLGGGVVSRLSFWLWYFQWAHLSLVGDGDQLDHAAGVVPDDLYDEVPETPDIPQSDGDDIGVEFYPRRGGGRGGVVDEVVVLLAGEEDIVEGDRGVVVVWTMTIVLLELVRLELEHMRIHWMLRTRLRPLRSLPSIHIPRSQSSQDTVNLAHDGVAPQPGTMTQWLVAGMMTSYPQAASPHAFVGSLKFDQLHGTPPGSHVTGSLSGGSGSHREQHDVDEQWRGRRKSRPPPCGTGGCLEPPAPRRRGRH</sequence>
<organism evidence="2 3">
    <name type="scientific">Stylosanthes scabra</name>
    <dbReference type="NCBI Taxonomy" id="79078"/>
    <lineage>
        <taxon>Eukaryota</taxon>
        <taxon>Viridiplantae</taxon>
        <taxon>Streptophyta</taxon>
        <taxon>Embryophyta</taxon>
        <taxon>Tracheophyta</taxon>
        <taxon>Spermatophyta</taxon>
        <taxon>Magnoliopsida</taxon>
        <taxon>eudicotyledons</taxon>
        <taxon>Gunneridae</taxon>
        <taxon>Pentapetalae</taxon>
        <taxon>rosids</taxon>
        <taxon>fabids</taxon>
        <taxon>Fabales</taxon>
        <taxon>Fabaceae</taxon>
        <taxon>Papilionoideae</taxon>
        <taxon>50 kb inversion clade</taxon>
        <taxon>dalbergioids sensu lato</taxon>
        <taxon>Dalbergieae</taxon>
        <taxon>Pterocarpus clade</taxon>
        <taxon>Stylosanthes</taxon>
    </lineage>
</organism>
<reference evidence="2 3" key="1">
    <citation type="journal article" date="2023" name="Plants (Basel)">
        <title>Bridging the Gap: Combining Genomics and Transcriptomics Approaches to Understand Stylosanthes scabra, an Orphan Legume from the Brazilian Caatinga.</title>
        <authorList>
            <person name="Ferreira-Neto J.R.C."/>
            <person name="da Silva M.D."/>
            <person name="Binneck E."/>
            <person name="de Melo N.F."/>
            <person name="da Silva R.H."/>
            <person name="de Melo A.L.T.M."/>
            <person name="Pandolfi V."/>
            <person name="Bustamante F.O."/>
            <person name="Brasileiro-Vidal A.C."/>
            <person name="Benko-Iseppon A.M."/>
        </authorList>
    </citation>
    <scope>NUCLEOTIDE SEQUENCE [LARGE SCALE GENOMIC DNA]</scope>
    <source>
        <tissue evidence="2">Leaves</tissue>
    </source>
</reference>
<evidence type="ECO:0000256" key="1">
    <source>
        <dbReference type="SAM" id="MobiDB-lite"/>
    </source>
</evidence>
<feature type="non-terminal residue" evidence="2">
    <location>
        <position position="1"/>
    </location>
</feature>
<dbReference type="EMBL" id="JASCZI010063630">
    <property type="protein sequence ID" value="MED6141368.1"/>
    <property type="molecule type" value="Genomic_DNA"/>
</dbReference>
<feature type="compositionally biased region" description="Basic and acidic residues" evidence="1">
    <location>
        <begin position="286"/>
        <end position="298"/>
    </location>
</feature>
<keyword evidence="3" id="KW-1185">Reference proteome</keyword>
<evidence type="ECO:0000313" key="3">
    <source>
        <dbReference type="Proteomes" id="UP001341840"/>
    </source>
</evidence>
<protein>
    <recommendedName>
        <fullName evidence="4">Aminotransferase-like plant mobile domain-containing protein</fullName>
    </recommendedName>
</protein>
<gene>
    <name evidence="2" type="ORF">PIB30_102745</name>
</gene>
<name>A0ABU6T051_9FABA</name>
<evidence type="ECO:0000313" key="2">
    <source>
        <dbReference type="EMBL" id="MED6141368.1"/>
    </source>
</evidence>
<dbReference type="Proteomes" id="UP001341840">
    <property type="component" value="Unassembled WGS sequence"/>
</dbReference>
<comment type="caution">
    <text evidence="2">The sequence shown here is derived from an EMBL/GenBank/DDBJ whole genome shotgun (WGS) entry which is preliminary data.</text>
</comment>
<accession>A0ABU6T051</accession>
<proteinExistence type="predicted"/>